<feature type="compositionally biased region" description="Low complexity" evidence="1">
    <location>
        <begin position="326"/>
        <end position="344"/>
    </location>
</feature>
<keyword evidence="3" id="KW-1185">Reference proteome</keyword>
<dbReference type="RefSeq" id="WP_208030865.1">
    <property type="nucleotide sequence ID" value="NZ_CP071839.1"/>
</dbReference>
<dbReference type="Gene3D" id="2.60.120.560">
    <property type="entry name" value="Exo-inulinase, domain 1"/>
    <property type="match status" value="1"/>
</dbReference>
<dbReference type="Proteomes" id="UP000663908">
    <property type="component" value="Chromosome"/>
</dbReference>
<accession>A0ABX7TMZ5</accession>
<evidence type="ECO:0000256" key="1">
    <source>
        <dbReference type="SAM" id="MobiDB-lite"/>
    </source>
</evidence>
<feature type="region of interest" description="Disordered" evidence="1">
    <location>
        <begin position="319"/>
        <end position="356"/>
    </location>
</feature>
<organism evidence="2 3">
    <name type="scientific">Streptomyces cyanogenus</name>
    <dbReference type="NCBI Taxonomy" id="80860"/>
    <lineage>
        <taxon>Bacteria</taxon>
        <taxon>Bacillati</taxon>
        <taxon>Actinomycetota</taxon>
        <taxon>Actinomycetes</taxon>
        <taxon>Kitasatosporales</taxon>
        <taxon>Streptomycetaceae</taxon>
        <taxon>Streptomyces</taxon>
    </lineage>
</organism>
<reference evidence="2 3" key="1">
    <citation type="submission" date="2021-03" db="EMBL/GenBank/DDBJ databases">
        <title>Complete genome sequence of Streptomyces cyanogenus S136, producer of anticancer angucycline landomycin A.</title>
        <authorList>
            <person name="Hrab P."/>
            <person name="Ruckert C."/>
            <person name="Busche T."/>
            <person name="Ostash I."/>
            <person name="Kalinowski J."/>
            <person name="Fedorenko V."/>
            <person name="Yushchuk O."/>
            <person name="Ostash B."/>
        </authorList>
    </citation>
    <scope>NUCLEOTIDE SEQUENCE [LARGE SCALE GENOMIC DNA]</scope>
    <source>
        <strain evidence="2 3">S136</strain>
    </source>
</reference>
<dbReference type="EMBL" id="CP071839">
    <property type="protein sequence ID" value="QTD96973.1"/>
    <property type="molecule type" value="Genomic_DNA"/>
</dbReference>
<name>A0ABX7TMZ5_STRCY</name>
<gene>
    <name evidence="2" type="ORF">S1361_06390</name>
</gene>
<proteinExistence type="predicted"/>
<evidence type="ECO:0000313" key="2">
    <source>
        <dbReference type="EMBL" id="QTD96973.1"/>
    </source>
</evidence>
<sequence length="356" mass="33308">MTTFTDDFNRANGAPGANWVDLTGLWTIVSNQLSSGTAGGTIIIRAATAMATNDHSAQVTIAATGAVSHGVWCRGNTAFTSGYLWRNDGTSWVLFSNVGGSFTSIGSFSGAAVAGDVAKIQAVGSTIKGFVNGVARVTVTDTAVTTGTSVGLRAESTNLLRFDDFTAADVTSGVTGDAALSSTATLSASGLRATASGAAQAATAGLSAAGQLAAGGSASESVTATLTAGGTRNASAAASSAVTAAISAAGAVAAVGVAPASAAAGLSASGTAGFTDGASLAGFAGLSAGGIRGRYGVGAVAAGVALLAAGSVASAAVRGTSGPGVTASPNAGAGAGSAPTASSGKVLVPTASGGST</sequence>
<evidence type="ECO:0000313" key="3">
    <source>
        <dbReference type="Proteomes" id="UP000663908"/>
    </source>
</evidence>
<protein>
    <submittedName>
        <fullName evidence="2">Uncharacterized protein</fullName>
    </submittedName>
</protein>